<accession>A0ABN2YW71</accession>
<dbReference type="InterPro" id="IPR000594">
    <property type="entry name" value="ThiF_NAD_FAD-bd"/>
</dbReference>
<dbReference type="SUPFAM" id="SSF69572">
    <property type="entry name" value="Activating enzymes of the ubiquitin-like proteins"/>
    <property type="match status" value="1"/>
</dbReference>
<dbReference type="Proteomes" id="UP001422759">
    <property type="component" value="Unassembled WGS sequence"/>
</dbReference>
<gene>
    <name evidence="3" type="ORF">GCM10009760_09040</name>
</gene>
<feature type="region of interest" description="Disordered" evidence="1">
    <location>
        <begin position="434"/>
        <end position="455"/>
    </location>
</feature>
<feature type="region of interest" description="Disordered" evidence="1">
    <location>
        <begin position="120"/>
        <end position="155"/>
    </location>
</feature>
<evidence type="ECO:0000313" key="3">
    <source>
        <dbReference type="EMBL" id="GAA2133165.1"/>
    </source>
</evidence>
<comment type="caution">
    <text evidence="3">The sequence shown here is derived from an EMBL/GenBank/DDBJ whole genome shotgun (WGS) entry which is preliminary data.</text>
</comment>
<dbReference type="InterPro" id="IPR045886">
    <property type="entry name" value="ThiF/MoeB/HesA"/>
</dbReference>
<dbReference type="PANTHER" id="PTHR43267:SF1">
    <property type="entry name" value="TRNA THREONYLCARBAMOYLADENOSINE DEHYDRATASE"/>
    <property type="match status" value="1"/>
</dbReference>
<evidence type="ECO:0000256" key="1">
    <source>
        <dbReference type="SAM" id="MobiDB-lite"/>
    </source>
</evidence>
<organism evidence="3 4">
    <name type="scientific">Kitasatospora kazusensis</name>
    <dbReference type="NCBI Taxonomy" id="407974"/>
    <lineage>
        <taxon>Bacteria</taxon>
        <taxon>Bacillati</taxon>
        <taxon>Actinomycetota</taxon>
        <taxon>Actinomycetes</taxon>
        <taxon>Kitasatosporales</taxon>
        <taxon>Streptomycetaceae</taxon>
        <taxon>Kitasatospora</taxon>
    </lineage>
</organism>
<sequence>MAIAPTADFVAAALTRCRQEGWSLIEAHSHPFDHGSGTTFSGVDWSSDRAKMPRVAGLLPENALHATMVLGRSHLDAHYYDRKSASIRPIHRVRVLGAVGAVGAVGGRVDAPQLLRITPTSSAATAPPTAPTAPRRRAWGRHRQDSGGAADDQRYDRQIPLIGRETQQQLAETTVAIVGLGGLGSFTALECAHLGVGRLVLVDPDTVEPSNLNRLIGATEAAVGRPKVEVYADLVRAVAPACTVDTVQDSILSSDALGPVRAADLVLGCVDSHGARLVLNQLAVQYVIPYLDAGSGARLDDAHRVSRLGGQVQAVLPGLGCLECRGFIDARRAAFDLAPQHIRSREIAHGYGTREPAPSVVFLNGLVASLLVAQTVQLLSGTTPTAHAGPVPAITLCDVLTPSLLPVAAGPVDACPTCGADGVTALADLSPLHSATASAPPPAVGRTGIGGRPDA</sequence>
<dbReference type="Gene3D" id="3.40.50.720">
    <property type="entry name" value="NAD(P)-binding Rossmann-like Domain"/>
    <property type="match status" value="1"/>
</dbReference>
<dbReference type="EMBL" id="BAAANT010000003">
    <property type="protein sequence ID" value="GAA2133165.1"/>
    <property type="molecule type" value="Genomic_DNA"/>
</dbReference>
<proteinExistence type="predicted"/>
<feature type="domain" description="THIF-type NAD/FAD binding fold" evidence="2">
    <location>
        <begin position="155"/>
        <end position="388"/>
    </location>
</feature>
<dbReference type="InterPro" id="IPR035985">
    <property type="entry name" value="Ubiquitin-activating_enz"/>
</dbReference>
<evidence type="ECO:0000313" key="4">
    <source>
        <dbReference type="Proteomes" id="UP001422759"/>
    </source>
</evidence>
<reference evidence="3 4" key="1">
    <citation type="journal article" date="2019" name="Int. J. Syst. Evol. Microbiol.">
        <title>The Global Catalogue of Microorganisms (GCM) 10K type strain sequencing project: providing services to taxonomists for standard genome sequencing and annotation.</title>
        <authorList>
            <consortium name="The Broad Institute Genomics Platform"/>
            <consortium name="The Broad Institute Genome Sequencing Center for Infectious Disease"/>
            <person name="Wu L."/>
            <person name="Ma J."/>
        </authorList>
    </citation>
    <scope>NUCLEOTIDE SEQUENCE [LARGE SCALE GENOMIC DNA]</scope>
    <source>
        <strain evidence="3 4">JCM 14560</strain>
    </source>
</reference>
<evidence type="ECO:0000259" key="2">
    <source>
        <dbReference type="Pfam" id="PF00899"/>
    </source>
</evidence>
<name>A0ABN2YW71_9ACTN</name>
<protein>
    <recommendedName>
        <fullName evidence="2">THIF-type NAD/FAD binding fold domain-containing protein</fullName>
    </recommendedName>
</protein>
<keyword evidence="4" id="KW-1185">Reference proteome</keyword>
<dbReference type="PANTHER" id="PTHR43267">
    <property type="entry name" value="TRNA THREONYLCARBAMOYLADENOSINE DEHYDRATASE"/>
    <property type="match status" value="1"/>
</dbReference>
<dbReference type="Pfam" id="PF00899">
    <property type="entry name" value="ThiF"/>
    <property type="match status" value="1"/>
</dbReference>